<dbReference type="GO" id="GO:0046872">
    <property type="term" value="F:metal ion binding"/>
    <property type="evidence" value="ECO:0007669"/>
    <property type="project" value="UniProtKB-KW"/>
</dbReference>
<name>A0A0M6XLL2_9RHOB</name>
<dbReference type="PANTHER" id="PTHR33693:SF9">
    <property type="entry name" value="TYPE-4 URACIL-DNA GLYCOSYLASE"/>
    <property type="match status" value="1"/>
</dbReference>
<sequence length="482" mass="53246">MFAPRLPRIGTYAAWRDAARGLALAGVAPSAVDWGLTGETRSMFDAPLPAGEGQLLVPKAFLDLTHSLIPERSGRGMALAYALLHRLQGDPSLLGNRADADVARAHEIAKSIRRDIHKMHAFVRFREIAVEGDRRAFSAWFEPDHRIEEETAGFFADRFGDMDWQIVTPEVVIAHVAGQLSLEAVPSVRPDGDDALEELWTTYYSNIFNPARLKPAAMRAEMPRKYWRNLPETRAIPSLIAGARGRVSAMQAAGPSLPAPQSLRRKVPTMPEHPLPDAAPPGDLATLRHLATDCTRCPLYGPATQVVFGEGPADARLVIVGEQPGDREDIEGRPFVGPAGQLFDRIAAEARLDRSTAYVTNAVKHFKFVQRGKRRIHQRPNTSEVSACRWWLDREVTTVDPDLVVAMGATAMGALTGKATGLLKRRGGIETMTDGRPVLITVHPSYLLRLPDPQLRERETELFRDDLVRVRSFLEDPASLRP</sequence>
<dbReference type="AlphaFoldDB" id="A0A0M6XLL2"/>
<evidence type="ECO:0000313" key="13">
    <source>
        <dbReference type="Proteomes" id="UP000048908"/>
    </source>
</evidence>
<dbReference type="InterPro" id="IPR005273">
    <property type="entry name" value="Ura-DNA_glyco_family4"/>
</dbReference>
<keyword evidence="3" id="KW-0004">4Fe-4S</keyword>
<comment type="similarity">
    <text evidence="1">Belongs to the uracil-DNA glycosylase (UDG) superfamily. Type 4 (UDGa) family.</text>
</comment>
<feature type="domain" description="Uracil-DNA glycosylase-like" evidence="11">
    <location>
        <begin position="308"/>
        <end position="468"/>
    </location>
</feature>
<keyword evidence="13" id="KW-1185">Reference proteome</keyword>
<dbReference type="InterPro" id="IPR023875">
    <property type="entry name" value="DNA_repair_put"/>
</dbReference>
<dbReference type="RefSeq" id="WP_055680943.1">
    <property type="nucleotide sequence ID" value="NZ_CXPG01000009.1"/>
</dbReference>
<dbReference type="InterPro" id="IPR005122">
    <property type="entry name" value="Uracil-DNA_glycosylase-like"/>
</dbReference>
<dbReference type="NCBIfam" id="TIGR03915">
    <property type="entry name" value="SAM_7_link_chp"/>
    <property type="match status" value="1"/>
</dbReference>
<reference evidence="12 13" key="1">
    <citation type="submission" date="2015-07" db="EMBL/GenBank/DDBJ databases">
        <authorList>
            <person name="Noorani M."/>
        </authorList>
    </citation>
    <scope>NUCLEOTIDE SEQUENCE [LARGE SCALE GENOMIC DNA]</scope>
    <source>
        <strain evidence="12 13">CECT 5088</strain>
    </source>
</reference>
<evidence type="ECO:0000256" key="9">
    <source>
        <dbReference type="ARBA" id="ARBA00023204"/>
    </source>
</evidence>
<dbReference type="InterPro" id="IPR051536">
    <property type="entry name" value="UDG_Type-4/5"/>
</dbReference>
<dbReference type="CDD" id="cd10030">
    <property type="entry name" value="UDG-F4_TTUDGA_SPO1dp_like"/>
    <property type="match status" value="1"/>
</dbReference>
<dbReference type="GO" id="GO:0006281">
    <property type="term" value="P:DNA repair"/>
    <property type="evidence" value="ECO:0007669"/>
    <property type="project" value="UniProtKB-KW"/>
</dbReference>
<dbReference type="OrthoDB" id="5290748at2"/>
<evidence type="ECO:0000256" key="2">
    <source>
        <dbReference type="ARBA" id="ARBA00019403"/>
    </source>
</evidence>
<evidence type="ECO:0000256" key="7">
    <source>
        <dbReference type="ARBA" id="ARBA00023004"/>
    </source>
</evidence>
<dbReference type="InterPro" id="IPR025404">
    <property type="entry name" value="DUF4130"/>
</dbReference>
<evidence type="ECO:0000256" key="5">
    <source>
        <dbReference type="ARBA" id="ARBA00022763"/>
    </source>
</evidence>
<dbReference type="SMART" id="SM00987">
    <property type="entry name" value="UreE_C"/>
    <property type="match status" value="1"/>
</dbReference>
<dbReference type="Pfam" id="PF13566">
    <property type="entry name" value="DUF4130"/>
    <property type="match status" value="1"/>
</dbReference>
<evidence type="ECO:0000256" key="3">
    <source>
        <dbReference type="ARBA" id="ARBA00022485"/>
    </source>
</evidence>
<proteinExistence type="inferred from homology"/>
<dbReference type="PANTHER" id="PTHR33693">
    <property type="entry name" value="TYPE-5 URACIL-DNA GLYCOSYLASE"/>
    <property type="match status" value="1"/>
</dbReference>
<gene>
    <name evidence="12" type="ORF">JAN5088_00215</name>
</gene>
<dbReference type="SUPFAM" id="SSF52141">
    <property type="entry name" value="Uracil-DNA glycosylase-like"/>
    <property type="match status" value="1"/>
</dbReference>
<keyword evidence="9" id="KW-0234">DNA repair</keyword>
<dbReference type="EMBL" id="CXPG01000009">
    <property type="protein sequence ID" value="CTQ31457.1"/>
    <property type="molecule type" value="Genomic_DNA"/>
</dbReference>
<keyword evidence="4" id="KW-0479">Metal-binding</keyword>
<feature type="region of interest" description="Disordered" evidence="10">
    <location>
        <begin position="253"/>
        <end position="280"/>
    </location>
</feature>
<evidence type="ECO:0000313" key="12">
    <source>
        <dbReference type="EMBL" id="CTQ31457.1"/>
    </source>
</evidence>
<keyword evidence="7" id="KW-0408">Iron</keyword>
<evidence type="ECO:0000256" key="10">
    <source>
        <dbReference type="SAM" id="MobiDB-lite"/>
    </source>
</evidence>
<dbReference type="NCBIfam" id="TIGR03914">
    <property type="entry name" value="UDG_fam_dom"/>
    <property type="match status" value="1"/>
</dbReference>
<evidence type="ECO:0000256" key="6">
    <source>
        <dbReference type="ARBA" id="ARBA00022801"/>
    </source>
</evidence>
<dbReference type="GO" id="GO:0051539">
    <property type="term" value="F:4 iron, 4 sulfur cluster binding"/>
    <property type="evidence" value="ECO:0007669"/>
    <property type="project" value="UniProtKB-KW"/>
</dbReference>
<dbReference type="SMART" id="SM00986">
    <property type="entry name" value="UDG"/>
    <property type="match status" value="1"/>
</dbReference>
<protein>
    <recommendedName>
        <fullName evidence="2">Type-4 uracil-DNA glycosylase</fullName>
    </recommendedName>
</protein>
<evidence type="ECO:0000256" key="1">
    <source>
        <dbReference type="ARBA" id="ARBA00006521"/>
    </source>
</evidence>
<dbReference type="GO" id="GO:0097506">
    <property type="term" value="F:deaminated base DNA N-glycosylase activity"/>
    <property type="evidence" value="ECO:0007669"/>
    <property type="project" value="UniProtKB-ARBA"/>
</dbReference>
<organism evidence="12 13">
    <name type="scientific">Jannaschia rubra</name>
    <dbReference type="NCBI Taxonomy" id="282197"/>
    <lineage>
        <taxon>Bacteria</taxon>
        <taxon>Pseudomonadati</taxon>
        <taxon>Pseudomonadota</taxon>
        <taxon>Alphaproteobacteria</taxon>
        <taxon>Rhodobacterales</taxon>
        <taxon>Roseobacteraceae</taxon>
        <taxon>Jannaschia</taxon>
    </lineage>
</organism>
<keyword evidence="5" id="KW-0227">DNA damage</keyword>
<dbReference type="Proteomes" id="UP000048908">
    <property type="component" value="Unassembled WGS sequence"/>
</dbReference>
<keyword evidence="8" id="KW-0411">Iron-sulfur</keyword>
<dbReference type="Gene3D" id="3.40.470.10">
    <property type="entry name" value="Uracil-DNA glycosylase-like domain"/>
    <property type="match status" value="1"/>
</dbReference>
<evidence type="ECO:0000256" key="8">
    <source>
        <dbReference type="ARBA" id="ARBA00023014"/>
    </source>
</evidence>
<evidence type="ECO:0000259" key="11">
    <source>
        <dbReference type="SMART" id="SM00986"/>
    </source>
</evidence>
<dbReference type="STRING" id="282197.SAMN04488517_101202"/>
<keyword evidence="6" id="KW-0378">Hydrolase</keyword>
<evidence type="ECO:0000256" key="4">
    <source>
        <dbReference type="ARBA" id="ARBA00022723"/>
    </source>
</evidence>
<accession>A0A0M6XLL2</accession>
<dbReference type="InterPro" id="IPR036895">
    <property type="entry name" value="Uracil-DNA_glycosylase-like_sf"/>
</dbReference>
<dbReference type="Pfam" id="PF03167">
    <property type="entry name" value="UDG"/>
    <property type="match status" value="1"/>
</dbReference>